<gene>
    <name evidence="1" type="ORF">L21SP4_01940</name>
</gene>
<name>A0A0G3EK43_9BACT</name>
<evidence type="ECO:0000313" key="1">
    <source>
        <dbReference type="EMBL" id="AKJ65175.1"/>
    </source>
</evidence>
<reference evidence="2" key="1">
    <citation type="submission" date="2015-02" db="EMBL/GenBank/DDBJ databases">
        <title>Description and complete genome sequence of the first cultured representative of the subdivision 5 of the Verrucomicrobia phylum.</title>
        <authorList>
            <person name="Spring S."/>
            <person name="Bunk B."/>
            <person name="Sproer C."/>
            <person name="Klenk H.-P."/>
        </authorList>
    </citation>
    <scope>NUCLEOTIDE SEQUENCE [LARGE SCALE GENOMIC DNA]</scope>
    <source>
        <strain evidence="2">L21-Fru-AB</strain>
    </source>
</reference>
<dbReference type="EMBL" id="CP010904">
    <property type="protein sequence ID" value="AKJ65175.1"/>
    <property type="molecule type" value="Genomic_DNA"/>
</dbReference>
<proteinExistence type="predicted"/>
<protein>
    <submittedName>
        <fullName evidence="1">Uncharacterized protein</fullName>
    </submittedName>
</protein>
<keyword evidence="2" id="KW-1185">Reference proteome</keyword>
<reference evidence="1 2" key="2">
    <citation type="journal article" date="2016" name="ISME J.">
        <title>Characterization of the first cultured representative of Verrucomicrobia subdivision 5 indicates the proposal of a novel phylum.</title>
        <authorList>
            <person name="Spring S."/>
            <person name="Bunk B."/>
            <person name="Sproer C."/>
            <person name="Schumann P."/>
            <person name="Rohde M."/>
            <person name="Tindall B.J."/>
            <person name="Klenk H.P."/>
        </authorList>
    </citation>
    <scope>NUCLEOTIDE SEQUENCE [LARGE SCALE GENOMIC DNA]</scope>
    <source>
        <strain evidence="1 2">L21-Fru-AB</strain>
    </source>
</reference>
<organism evidence="1 2">
    <name type="scientific">Kiritimatiella glycovorans</name>
    <dbReference type="NCBI Taxonomy" id="1307763"/>
    <lineage>
        <taxon>Bacteria</taxon>
        <taxon>Pseudomonadati</taxon>
        <taxon>Kiritimatiellota</taxon>
        <taxon>Kiritimatiellia</taxon>
        <taxon>Kiritimatiellales</taxon>
        <taxon>Kiritimatiellaceae</taxon>
        <taxon>Kiritimatiella</taxon>
    </lineage>
</organism>
<dbReference type="Proteomes" id="UP000035268">
    <property type="component" value="Chromosome"/>
</dbReference>
<evidence type="ECO:0000313" key="2">
    <source>
        <dbReference type="Proteomes" id="UP000035268"/>
    </source>
</evidence>
<accession>A0A0G3EK43</accession>
<dbReference type="AlphaFoldDB" id="A0A0G3EK43"/>
<dbReference type="STRING" id="1307763.L21SP4_01940"/>
<sequence>MLGSVLNMMNPIEKWILGATVSGMLCLMCTAAPSGGGNPPEERVTYAVAATVLAHGTFHRYVDREAGLNQCVQFLNAHGIHIDSAGLSEPLPKKELARLVAQSVLVRTGEAEYESGRVILPPDADSWVDYCLLYDINVDHAWAKLMDFVRENASYVRRLNGEEIPNRREEQ</sequence>
<dbReference type="KEGG" id="vbl:L21SP4_01940"/>